<name>A0A6H0XQP8_9PEZI</name>
<dbReference type="SUPFAM" id="SSF51556">
    <property type="entry name" value="Metallo-dependent hydrolases"/>
    <property type="match status" value="1"/>
</dbReference>
<evidence type="ECO:0000259" key="11">
    <source>
        <dbReference type="Pfam" id="PF00962"/>
    </source>
</evidence>
<dbReference type="Pfam" id="PF00962">
    <property type="entry name" value="A_deaminase"/>
    <property type="match status" value="1"/>
</dbReference>
<dbReference type="EC" id="3.5.4.4" evidence="4"/>
<reference evidence="12 13" key="1">
    <citation type="journal article" date="2016" name="Sci. Rep.">
        <title>Peltaster fructicola genome reveals evolution from an invasive phytopathogen to an ectophytic parasite.</title>
        <authorList>
            <person name="Xu C."/>
            <person name="Chen H."/>
            <person name="Gleason M.L."/>
            <person name="Xu J.R."/>
            <person name="Liu H."/>
            <person name="Zhang R."/>
            <person name="Sun G."/>
        </authorList>
    </citation>
    <scope>NUCLEOTIDE SEQUENCE [LARGE SCALE GENOMIC DNA]</scope>
    <source>
        <strain evidence="12 13">LNHT1506</strain>
    </source>
</reference>
<evidence type="ECO:0000256" key="10">
    <source>
        <dbReference type="SAM" id="MobiDB-lite"/>
    </source>
</evidence>
<evidence type="ECO:0000256" key="8">
    <source>
        <dbReference type="ARBA" id="ARBA00022801"/>
    </source>
</evidence>
<evidence type="ECO:0000313" key="12">
    <source>
        <dbReference type="EMBL" id="QIW97015.1"/>
    </source>
</evidence>
<dbReference type="GO" id="GO:0004000">
    <property type="term" value="F:adenosine deaminase activity"/>
    <property type="evidence" value="ECO:0007669"/>
    <property type="project" value="TreeGrafter"/>
</dbReference>
<keyword evidence="8" id="KW-0378">Hydrolase</keyword>
<keyword evidence="5" id="KW-0964">Secreted</keyword>
<accession>A0A6H0XQP8</accession>
<dbReference type="GO" id="GO:0006154">
    <property type="term" value="P:adenosine catabolic process"/>
    <property type="evidence" value="ECO:0007669"/>
    <property type="project" value="TreeGrafter"/>
</dbReference>
<dbReference type="InterPro" id="IPR006330">
    <property type="entry name" value="Ado/ade_deaminase"/>
</dbReference>
<protein>
    <recommendedName>
        <fullName evidence="4">adenosine deaminase</fullName>
        <ecNumber evidence="4">3.5.4.4</ecNumber>
    </recommendedName>
</protein>
<dbReference type="PANTHER" id="PTHR11409:SF39">
    <property type="entry name" value="ADENOSINE DEAMINASE 2"/>
    <property type="match status" value="1"/>
</dbReference>
<feature type="domain" description="Adenosine deaminase" evidence="11">
    <location>
        <begin position="235"/>
        <end position="538"/>
    </location>
</feature>
<evidence type="ECO:0000256" key="1">
    <source>
        <dbReference type="ARBA" id="ARBA00001947"/>
    </source>
</evidence>
<evidence type="ECO:0000256" key="9">
    <source>
        <dbReference type="ARBA" id="ARBA00047764"/>
    </source>
</evidence>
<dbReference type="InterPro" id="IPR032466">
    <property type="entry name" value="Metal_Hydrolase"/>
</dbReference>
<dbReference type="Gene3D" id="3.20.20.140">
    <property type="entry name" value="Metal-dependent hydrolases"/>
    <property type="match status" value="1"/>
</dbReference>
<keyword evidence="7" id="KW-0732">Signal</keyword>
<evidence type="ECO:0000313" key="13">
    <source>
        <dbReference type="Proteomes" id="UP000503462"/>
    </source>
</evidence>
<sequence>MATSQPAKTTPDGADEDDDLGIPSIEEPFIQKYLDGREALIAQEKTQRSDHAYRQYLSPIAAEASNIVAAIRAQEQESLWNAEYEDNLAEAVDLPVFPGMMFSLAKERIERSKLFKIMKQMPKGALLHCHLEAMCDMDWLIHEALSCEGMHIFAEAALDNPQAREEVSFKFQYAKHGSQNKSSIWSSTYEASALVPINTAAEAFPDGGREGFISWFKSRVTVTHDESLKHHHGPNTVWKKFISCFVILASLQHYAPIFKKFIQRMLQDLYDDGVQWVDIRAGFVVPFISEGADKPDPDYYNMLGILDAEIKAFKQSHEDFWGARLIWTTIRHWETKAVANSMLDCIDMKVEYPDLVAGFDLVGQEDRGRSLAELTPELFWFKKQCAENGVDIPFYFHAGETLGDGTLVDENLFDAILLGTRRIGHGFSLYKHPLLIDMVKDKKILVESCPISNEILRLTGSIMSHPLPALLARGVSCSLSNDDPAILGQGHNGLTHDFCRALEGWDNLGLPGLASLAENSVRWATYDDCTAKEWTQEIKDGSTGKGVRAQRMRQWAEKFEKFCQWVILEYAGELPDDIDE</sequence>
<dbReference type="PANTHER" id="PTHR11409">
    <property type="entry name" value="ADENOSINE DEAMINASE"/>
    <property type="match status" value="1"/>
</dbReference>
<evidence type="ECO:0000256" key="2">
    <source>
        <dbReference type="ARBA" id="ARBA00004613"/>
    </source>
</evidence>
<comment type="subcellular location">
    <subcellularLocation>
        <location evidence="2">Secreted</location>
    </subcellularLocation>
</comment>
<dbReference type="EMBL" id="CP051140">
    <property type="protein sequence ID" value="QIW97015.1"/>
    <property type="molecule type" value="Genomic_DNA"/>
</dbReference>
<comment type="similarity">
    <text evidence="3">Belongs to the metallo-dependent hydrolases superfamily. Adenosine and AMP deaminases family. ADGF subfamily.</text>
</comment>
<evidence type="ECO:0000256" key="6">
    <source>
        <dbReference type="ARBA" id="ARBA00022723"/>
    </source>
</evidence>
<organism evidence="12 13">
    <name type="scientific">Peltaster fructicola</name>
    <dbReference type="NCBI Taxonomy" id="286661"/>
    <lineage>
        <taxon>Eukaryota</taxon>
        <taxon>Fungi</taxon>
        <taxon>Dikarya</taxon>
        <taxon>Ascomycota</taxon>
        <taxon>Pezizomycotina</taxon>
        <taxon>Dothideomycetes</taxon>
        <taxon>Dothideomycetes incertae sedis</taxon>
        <taxon>Peltaster</taxon>
    </lineage>
</organism>
<evidence type="ECO:0000256" key="3">
    <source>
        <dbReference type="ARBA" id="ARBA00006083"/>
    </source>
</evidence>
<feature type="region of interest" description="Disordered" evidence="10">
    <location>
        <begin position="1"/>
        <end position="22"/>
    </location>
</feature>
<proteinExistence type="inferred from homology"/>
<comment type="cofactor">
    <cofactor evidence="1">
        <name>Zn(2+)</name>
        <dbReference type="ChEBI" id="CHEBI:29105"/>
    </cofactor>
</comment>
<keyword evidence="13" id="KW-1185">Reference proteome</keyword>
<dbReference type="InterPro" id="IPR001365">
    <property type="entry name" value="A_deaminase_dom"/>
</dbReference>
<dbReference type="GO" id="GO:0005576">
    <property type="term" value="C:extracellular region"/>
    <property type="evidence" value="ECO:0007669"/>
    <property type="project" value="UniProtKB-SubCell"/>
</dbReference>
<dbReference type="OrthoDB" id="7202371at2759"/>
<dbReference type="FunFam" id="3.20.20.140:FF:000017">
    <property type="entry name" value="Adenosine deaminase 2"/>
    <property type="match status" value="1"/>
</dbReference>
<evidence type="ECO:0000256" key="7">
    <source>
        <dbReference type="ARBA" id="ARBA00022729"/>
    </source>
</evidence>
<evidence type="ECO:0000256" key="5">
    <source>
        <dbReference type="ARBA" id="ARBA00022525"/>
    </source>
</evidence>
<dbReference type="GO" id="GO:0046872">
    <property type="term" value="F:metal ion binding"/>
    <property type="evidence" value="ECO:0007669"/>
    <property type="project" value="UniProtKB-KW"/>
</dbReference>
<dbReference type="Proteomes" id="UP000503462">
    <property type="component" value="Chromosome 2"/>
</dbReference>
<comment type="catalytic activity">
    <reaction evidence="9">
        <text>adenosine + H2O + H(+) = inosine + NH4(+)</text>
        <dbReference type="Rhea" id="RHEA:24408"/>
        <dbReference type="ChEBI" id="CHEBI:15377"/>
        <dbReference type="ChEBI" id="CHEBI:15378"/>
        <dbReference type="ChEBI" id="CHEBI:16335"/>
        <dbReference type="ChEBI" id="CHEBI:17596"/>
        <dbReference type="ChEBI" id="CHEBI:28938"/>
        <dbReference type="EC" id="3.5.4.4"/>
    </reaction>
</comment>
<dbReference type="GO" id="GO:0046103">
    <property type="term" value="P:inosine biosynthetic process"/>
    <property type="evidence" value="ECO:0007669"/>
    <property type="project" value="TreeGrafter"/>
</dbReference>
<evidence type="ECO:0000256" key="4">
    <source>
        <dbReference type="ARBA" id="ARBA00012784"/>
    </source>
</evidence>
<dbReference type="AlphaFoldDB" id="A0A6H0XQP8"/>
<gene>
    <name evidence="12" type="ORF">AMS68_002533</name>
</gene>
<keyword evidence="6" id="KW-0479">Metal-binding</keyword>